<keyword evidence="4 10" id="KW-0479">Metal-binding</keyword>
<dbReference type="InterPro" id="IPR000571">
    <property type="entry name" value="Znf_CCCH"/>
</dbReference>
<proteinExistence type="inferred from homology"/>
<dbReference type="Pfam" id="PF18561">
    <property type="entry name" value="Regnase_1_C"/>
    <property type="match status" value="1"/>
</dbReference>
<feature type="compositionally biased region" description="Low complexity" evidence="11">
    <location>
        <begin position="840"/>
        <end position="852"/>
    </location>
</feature>
<feature type="zinc finger region" description="C3H1-type" evidence="10">
    <location>
        <begin position="414"/>
        <end position="439"/>
    </location>
</feature>
<feature type="compositionally biased region" description="Low complexity" evidence="11">
    <location>
        <begin position="516"/>
        <end position="551"/>
    </location>
</feature>
<dbReference type="FunFam" id="3.40.50.11980:FF:000001">
    <property type="entry name" value="ZC3H12A isoform 1"/>
    <property type="match status" value="1"/>
</dbReference>
<evidence type="ECO:0000256" key="9">
    <source>
        <dbReference type="ARBA" id="ARBA00022842"/>
    </source>
</evidence>
<dbReference type="PANTHER" id="PTHR12876:SF36">
    <property type="entry name" value="RIBONUCLEASE ZC3H12C-RELATED"/>
    <property type="match status" value="1"/>
</dbReference>
<dbReference type="AlphaFoldDB" id="A0A6P7HEL7"/>
<organism evidence="13 14">
    <name type="scientific">Parambassis ranga</name>
    <name type="common">Indian glassy fish</name>
    <dbReference type="NCBI Taxonomy" id="210632"/>
    <lineage>
        <taxon>Eukaryota</taxon>
        <taxon>Metazoa</taxon>
        <taxon>Chordata</taxon>
        <taxon>Craniata</taxon>
        <taxon>Vertebrata</taxon>
        <taxon>Euteleostomi</taxon>
        <taxon>Actinopterygii</taxon>
        <taxon>Neopterygii</taxon>
        <taxon>Teleostei</taxon>
        <taxon>Neoteleostei</taxon>
        <taxon>Acanthomorphata</taxon>
        <taxon>Ovalentaria</taxon>
        <taxon>Ambassidae</taxon>
        <taxon>Parambassis</taxon>
    </lineage>
</organism>
<feature type="compositionally biased region" description="Basic and acidic residues" evidence="11">
    <location>
        <begin position="501"/>
        <end position="513"/>
    </location>
</feature>
<dbReference type="CDD" id="cd18729">
    <property type="entry name" value="PIN_Zc3h12-like"/>
    <property type="match status" value="1"/>
</dbReference>
<feature type="compositionally biased region" description="Basic and acidic residues" evidence="11">
    <location>
        <begin position="113"/>
        <end position="128"/>
    </location>
</feature>
<dbReference type="InterPro" id="IPR040546">
    <property type="entry name" value="Rege-1_UBA-like"/>
</dbReference>
<comment type="cofactor">
    <cofactor evidence="1">
        <name>Mg(2+)</name>
        <dbReference type="ChEBI" id="CHEBI:18420"/>
    </cofactor>
</comment>
<dbReference type="InParanoid" id="A0A6P7HEL7"/>
<feature type="region of interest" description="Disordered" evidence="11">
    <location>
        <begin position="464"/>
        <end position="557"/>
    </location>
</feature>
<dbReference type="GeneID" id="114429242"/>
<gene>
    <name evidence="14" type="primary">LOC114429242</name>
</gene>
<evidence type="ECO:0000256" key="3">
    <source>
        <dbReference type="ARBA" id="ARBA00022722"/>
    </source>
</evidence>
<dbReference type="Pfam" id="PF18039">
    <property type="entry name" value="UBA_6"/>
    <property type="match status" value="1"/>
</dbReference>
<evidence type="ECO:0000313" key="13">
    <source>
        <dbReference type="Proteomes" id="UP000515145"/>
    </source>
</evidence>
<dbReference type="GO" id="GO:0036464">
    <property type="term" value="C:cytoplasmic ribonucleoprotein granule"/>
    <property type="evidence" value="ECO:0007669"/>
    <property type="project" value="TreeGrafter"/>
</dbReference>
<dbReference type="PANTHER" id="PTHR12876">
    <property type="entry name" value="N4BP1-RELATED"/>
    <property type="match status" value="1"/>
</dbReference>
<protein>
    <submittedName>
        <fullName evidence="14">Probable ribonuclease ZC3H12C</fullName>
    </submittedName>
</protein>
<evidence type="ECO:0000259" key="12">
    <source>
        <dbReference type="PROSITE" id="PS50103"/>
    </source>
</evidence>
<evidence type="ECO:0000256" key="2">
    <source>
        <dbReference type="ARBA" id="ARBA00010922"/>
    </source>
</evidence>
<keyword evidence="5" id="KW-0255">Endonuclease</keyword>
<keyword evidence="13" id="KW-1185">Reference proteome</keyword>
<keyword evidence="7" id="KW-0378">Hydrolase</keyword>
<sequence>MGQKDHVEAGAGHILDLGLDLEYLHVAGADRQAGGTDGPPAMEEQRDSTASTPLATLEENGGTDTECELLSSSSSTLPAGINSDVAEGATTPTKNSHQPLCRTPCVDLGTEGPPEHLSELSTELEHDTPAQSTPELPEPPPNPSTSETVSEAGGKEYQAKLEFALKLGYSEETVRLVLSKLGPDTLTNDILGELVKLGTKSDSEQPTVSVASTSTSSSSSSSCGCPDLLDGQRSDSPCPSDSLCDQGNLRPIVVDGSNVAMSHGNKEVFSCQGIQLAVDWFLERGHHDITVFVPAWRKEQSRPDAPITDQEILRRLEKEKILVFTPSRRVQGRRVVCYDDRFIVKLAYDSDGIIVSNDNYRDLANEKPEWKKFIDERLLMYSFVNDKFMPPDDPLGRHGPSLDNFLRKRPIMPEQKKQPCPYGKKCTYGHKCKYYHPERGAQPQRAVADELRAKTCVTSKNQGDAGLVKSHSVPAGTIEAKKSAPKRQSDPSIRALSYSDAEEKLLSKGRAEGQKSSMCGGSNSSSGSSGCSGSIIMSPAPGGPPSSLSLPQDQQSRALTPHAHLPAPSHDLYPHCESPDLSYYSVARAYSGLSLSSRRSPDCRFPNDTDLRLGSMGSAGSECGSESSASCGSSCDSYSERSCPGCPPDSLLEDGVIFPNPHSRLYSHHAASNHELCGLHPAEYTNIQHNHTSNTGGHIYHMSAACGQSCTHDQPPPDAPPKRPLYPLPPHLQHQPLAARSSCPGDYQSLPQTNPHPPGSPLGHCLAPTRAESVSDSHLYEHHHHRQKALHSWHAYYRQPLLPPSRYEPSTYQSLPDTRQSSWHTPPWARDGYTQHHSSHPALHPSPTHYLSHPPPPAHLPHPPYSSHLTVPSHAPPSYMPQHPESPAHSRYGDVREKVYINLCNIFPSELVSRVMARRPHVTDPQQLAAAILAEKAQTGY</sequence>
<keyword evidence="8 10" id="KW-0862">Zinc</keyword>
<dbReference type="GO" id="GO:0005634">
    <property type="term" value="C:nucleus"/>
    <property type="evidence" value="ECO:0007669"/>
    <property type="project" value="TreeGrafter"/>
</dbReference>
<evidence type="ECO:0000256" key="1">
    <source>
        <dbReference type="ARBA" id="ARBA00001946"/>
    </source>
</evidence>
<dbReference type="OrthoDB" id="392925at2759"/>
<dbReference type="InterPro" id="IPR051101">
    <property type="entry name" value="ZC3H12/N4BP1_RNase_Reg"/>
</dbReference>
<dbReference type="Proteomes" id="UP000515145">
    <property type="component" value="Chromosome 2"/>
</dbReference>
<dbReference type="PROSITE" id="PS50103">
    <property type="entry name" value="ZF_C3H1"/>
    <property type="match status" value="1"/>
</dbReference>
<comment type="similarity">
    <text evidence="2">Belongs to the ZC3H12 family.</text>
</comment>
<keyword evidence="9" id="KW-0460">Magnesium</keyword>
<dbReference type="RefSeq" id="XP_028253990.1">
    <property type="nucleotide sequence ID" value="XM_028398189.1"/>
</dbReference>
<feature type="region of interest" description="Disordered" evidence="11">
    <location>
        <begin position="808"/>
        <end position="890"/>
    </location>
</feature>
<feature type="compositionally biased region" description="Low complexity" evidence="11">
    <location>
        <begin position="207"/>
        <end position="222"/>
    </location>
</feature>
<evidence type="ECO:0000256" key="10">
    <source>
        <dbReference type="PROSITE-ProRule" id="PRU00723"/>
    </source>
</evidence>
<evidence type="ECO:0000256" key="4">
    <source>
        <dbReference type="ARBA" id="ARBA00022723"/>
    </source>
</evidence>
<feature type="region of interest" description="Disordered" evidence="11">
    <location>
        <begin position="199"/>
        <end position="225"/>
    </location>
</feature>
<dbReference type="InterPro" id="IPR040757">
    <property type="entry name" value="Regnase_1/ZC3H12_C"/>
</dbReference>
<reference evidence="14" key="1">
    <citation type="submission" date="2025-08" db="UniProtKB">
        <authorList>
            <consortium name="RefSeq"/>
        </authorList>
    </citation>
    <scope>IDENTIFICATION</scope>
</reference>
<evidence type="ECO:0000256" key="11">
    <source>
        <dbReference type="SAM" id="MobiDB-lite"/>
    </source>
</evidence>
<evidence type="ECO:0000256" key="7">
    <source>
        <dbReference type="ARBA" id="ARBA00022801"/>
    </source>
</evidence>
<dbReference type="GO" id="GO:0003729">
    <property type="term" value="F:mRNA binding"/>
    <property type="evidence" value="ECO:0007669"/>
    <property type="project" value="TreeGrafter"/>
</dbReference>
<evidence type="ECO:0000256" key="8">
    <source>
        <dbReference type="ARBA" id="ARBA00022833"/>
    </source>
</evidence>
<dbReference type="GO" id="GO:0004521">
    <property type="term" value="F:RNA endonuclease activity"/>
    <property type="evidence" value="ECO:0007669"/>
    <property type="project" value="TreeGrafter"/>
</dbReference>
<keyword evidence="3" id="KW-0540">Nuclease</keyword>
<feature type="region of interest" description="Disordered" evidence="11">
    <location>
        <begin position="30"/>
        <end position="152"/>
    </location>
</feature>
<evidence type="ECO:0000256" key="5">
    <source>
        <dbReference type="ARBA" id="ARBA00022759"/>
    </source>
</evidence>
<dbReference type="Gene3D" id="3.40.50.11980">
    <property type="match status" value="1"/>
</dbReference>
<evidence type="ECO:0000313" key="14">
    <source>
        <dbReference type="RefSeq" id="XP_028253990.1"/>
    </source>
</evidence>
<dbReference type="GO" id="GO:0016787">
    <property type="term" value="F:hydrolase activity"/>
    <property type="evidence" value="ECO:0007669"/>
    <property type="project" value="UniProtKB-KW"/>
</dbReference>
<feature type="compositionally biased region" description="Pro residues" evidence="11">
    <location>
        <begin position="853"/>
        <end position="864"/>
    </location>
</feature>
<feature type="compositionally biased region" description="Polar residues" evidence="11">
    <location>
        <begin position="808"/>
        <end position="824"/>
    </location>
</feature>
<feature type="region of interest" description="Disordered" evidence="11">
    <location>
        <begin position="709"/>
        <end position="767"/>
    </location>
</feature>
<dbReference type="GO" id="GO:0008270">
    <property type="term" value="F:zinc ion binding"/>
    <property type="evidence" value="ECO:0007669"/>
    <property type="project" value="UniProtKB-KW"/>
</dbReference>
<feature type="domain" description="C3H1-type" evidence="12">
    <location>
        <begin position="414"/>
        <end position="439"/>
    </location>
</feature>
<name>A0A6P7HEL7_9TELE</name>
<evidence type="ECO:0000256" key="6">
    <source>
        <dbReference type="ARBA" id="ARBA00022771"/>
    </source>
</evidence>
<accession>A0A6P7HEL7</accession>
<dbReference type="InterPro" id="IPR021869">
    <property type="entry name" value="RNase_Zc3h12_NYN"/>
</dbReference>
<keyword evidence="6 10" id="KW-0863">Zinc-finger</keyword>
<dbReference type="Pfam" id="PF11977">
    <property type="entry name" value="RNase_Zc3h12a"/>
    <property type="match status" value="1"/>
</dbReference>
<feature type="compositionally biased region" description="Pro residues" evidence="11">
    <location>
        <begin position="714"/>
        <end position="730"/>
    </location>
</feature>